<dbReference type="EMBL" id="FNYY01000037">
    <property type="protein sequence ID" value="SEK11261.1"/>
    <property type="molecule type" value="Genomic_DNA"/>
</dbReference>
<keyword evidence="4 6" id="KW-1133">Transmembrane helix</keyword>
<organism evidence="7 8">
    <name type="scientific">Marinovum algicola</name>
    <dbReference type="NCBI Taxonomy" id="42444"/>
    <lineage>
        <taxon>Bacteria</taxon>
        <taxon>Pseudomonadati</taxon>
        <taxon>Pseudomonadota</taxon>
        <taxon>Alphaproteobacteria</taxon>
        <taxon>Rhodobacterales</taxon>
        <taxon>Roseobacteraceae</taxon>
        <taxon>Marinovum</taxon>
    </lineage>
</organism>
<comment type="subcellular location">
    <subcellularLocation>
        <location evidence="1">Cell membrane</location>
        <topology evidence="1">Multi-pass membrane protein</topology>
    </subcellularLocation>
</comment>
<accession>A0A975WFL2</accession>
<evidence type="ECO:0000256" key="4">
    <source>
        <dbReference type="ARBA" id="ARBA00022989"/>
    </source>
</evidence>
<feature type="transmembrane region" description="Helical" evidence="6">
    <location>
        <begin position="309"/>
        <end position="338"/>
    </location>
</feature>
<feature type="transmembrane region" description="Helical" evidence="6">
    <location>
        <begin position="126"/>
        <end position="149"/>
    </location>
</feature>
<name>A0A975WFL2_9RHOB</name>
<evidence type="ECO:0000256" key="5">
    <source>
        <dbReference type="ARBA" id="ARBA00023136"/>
    </source>
</evidence>
<feature type="transmembrane region" description="Helical" evidence="6">
    <location>
        <begin position="467"/>
        <end position="486"/>
    </location>
</feature>
<gene>
    <name evidence="7" type="ORF">SAMN04487940_1374</name>
</gene>
<evidence type="ECO:0000313" key="8">
    <source>
        <dbReference type="Proteomes" id="UP000182932"/>
    </source>
</evidence>
<sequence>MSTPARIARGTGLTLATVATNILGQVATVPIFLSHWHASTYGVWLIMIGAFSYLFLLSGAFQQYAYGEMLKAGAGARDAVRGIWRISVVMAFFVAAVELMIVAVLTSHRFLAWVAPDLYGTPLVEAVAFFLLLYSALNFLTMPLNAITAHANTVHGHYPRVAFWALVNAVFRLVAPAIAVLAGAGFKTAVLVYVLAHVASILPALWDMLRLARREGLLQPTSLDWRQGVRNVVFSLPLAARTLIDSFRQQGFRLILGAFIGPVAVSVLATTRTFANVLHQGLTTITAPVLPELMRYITARDQDRIEGAFAIVWLCLFALLVPSMLILCLLAESVFLFWTRGAVTFDPVLFLSLVMAVIVFAAAQPAVAVLQGQNRVGWLIGAAVAATAGLGALALALMPLLGLRGAGAALLGAEVCALAVALGGATRVLVQGGLAFPRRSFALVLANVAVVGGLTLAAVSVFDSRVLAFMVPLATNLVFAALYWATIPALARARIRDVLDTLSARLPDLRQTFKAR</sequence>
<evidence type="ECO:0000313" key="7">
    <source>
        <dbReference type="EMBL" id="SEK11261.1"/>
    </source>
</evidence>
<feature type="transmembrane region" description="Helical" evidence="6">
    <location>
        <begin position="190"/>
        <end position="209"/>
    </location>
</feature>
<dbReference type="GeneID" id="80821185"/>
<evidence type="ECO:0000256" key="6">
    <source>
        <dbReference type="SAM" id="Phobius"/>
    </source>
</evidence>
<keyword evidence="2" id="KW-1003">Cell membrane</keyword>
<feature type="transmembrane region" description="Helical" evidence="6">
    <location>
        <begin position="350"/>
        <end position="370"/>
    </location>
</feature>
<feature type="transmembrane region" description="Helical" evidence="6">
    <location>
        <begin position="377"/>
        <end position="401"/>
    </location>
</feature>
<dbReference type="InterPro" id="IPR050833">
    <property type="entry name" value="Poly_Biosynth_Transport"/>
</dbReference>
<reference evidence="7 8" key="1">
    <citation type="submission" date="2016-10" db="EMBL/GenBank/DDBJ databases">
        <authorList>
            <person name="Varghese N."/>
            <person name="Submissions S."/>
        </authorList>
    </citation>
    <scope>NUCLEOTIDE SEQUENCE [LARGE SCALE GENOMIC DNA]</scope>
    <source>
        <strain evidence="7 8">FF3</strain>
    </source>
</reference>
<dbReference type="PANTHER" id="PTHR30250:SF11">
    <property type="entry name" value="O-ANTIGEN TRANSPORTER-RELATED"/>
    <property type="match status" value="1"/>
</dbReference>
<dbReference type="GO" id="GO:0005886">
    <property type="term" value="C:plasma membrane"/>
    <property type="evidence" value="ECO:0007669"/>
    <property type="project" value="UniProtKB-SubCell"/>
</dbReference>
<keyword evidence="3 6" id="KW-0812">Transmembrane</keyword>
<feature type="transmembrane region" description="Helical" evidence="6">
    <location>
        <begin position="441"/>
        <end position="461"/>
    </location>
</feature>
<evidence type="ECO:0000256" key="2">
    <source>
        <dbReference type="ARBA" id="ARBA00022475"/>
    </source>
</evidence>
<dbReference type="RefSeq" id="WP_074840388.1">
    <property type="nucleotide sequence ID" value="NZ_FNYY01000037.1"/>
</dbReference>
<feature type="transmembrane region" description="Helical" evidence="6">
    <location>
        <begin position="161"/>
        <end position="184"/>
    </location>
</feature>
<dbReference type="Proteomes" id="UP000182932">
    <property type="component" value="Unassembled WGS sequence"/>
</dbReference>
<dbReference type="PANTHER" id="PTHR30250">
    <property type="entry name" value="PST FAMILY PREDICTED COLANIC ACID TRANSPORTER"/>
    <property type="match status" value="1"/>
</dbReference>
<comment type="caution">
    <text evidence="7">The sequence shown here is derived from an EMBL/GenBank/DDBJ whole genome shotgun (WGS) entry which is preliminary data.</text>
</comment>
<feature type="transmembrane region" description="Helical" evidence="6">
    <location>
        <begin position="41"/>
        <end position="61"/>
    </location>
</feature>
<evidence type="ECO:0000256" key="1">
    <source>
        <dbReference type="ARBA" id="ARBA00004651"/>
    </source>
</evidence>
<keyword evidence="5 6" id="KW-0472">Membrane</keyword>
<feature type="transmembrane region" description="Helical" evidence="6">
    <location>
        <begin position="12"/>
        <end position="35"/>
    </location>
</feature>
<dbReference type="AlphaFoldDB" id="A0A975WFL2"/>
<feature type="transmembrane region" description="Helical" evidence="6">
    <location>
        <begin position="407"/>
        <end position="429"/>
    </location>
</feature>
<evidence type="ECO:0000256" key="3">
    <source>
        <dbReference type="ARBA" id="ARBA00022692"/>
    </source>
</evidence>
<feature type="transmembrane region" description="Helical" evidence="6">
    <location>
        <begin position="82"/>
        <end position="106"/>
    </location>
</feature>
<keyword evidence="8" id="KW-1185">Reference proteome</keyword>
<proteinExistence type="predicted"/>
<protein>
    <submittedName>
        <fullName evidence="7">Membrane protein involved in the export of O-antigen and teichoic acid</fullName>
    </submittedName>
</protein>